<dbReference type="InterPro" id="IPR052829">
    <property type="entry name" value="N-acetyltransferase_domain"/>
</dbReference>
<reference evidence="2" key="1">
    <citation type="submission" date="2015-09" db="EMBL/GenBank/DDBJ databases">
        <title>Draft Genome Sequences of Two Novel Amoeba-resistant Intranuclear Bacteria, Candidatus Berkiella cookevillensis and Candidatus Berkiella aquae.</title>
        <authorList>
            <person name="Mehari Y.T."/>
            <person name="Arivett B.A."/>
            <person name="Farone A.L."/>
            <person name="Gunderson J.H."/>
            <person name="Farone M.B."/>
        </authorList>
    </citation>
    <scope>NUCLEOTIDE SEQUENCE [LARGE SCALE GENOMIC DNA]</scope>
    <source>
        <strain evidence="2">HT99</strain>
    </source>
</reference>
<dbReference type="CDD" id="cd04301">
    <property type="entry name" value="NAT_SF"/>
    <property type="match status" value="1"/>
</dbReference>
<accession>A0A0Q9YPJ2</accession>
<keyword evidence="4" id="KW-1185">Reference proteome</keyword>
<keyword evidence="2" id="KW-0808">Transferase</keyword>
<dbReference type="Gene3D" id="3.40.630.30">
    <property type="match status" value="1"/>
</dbReference>
<reference evidence="3" key="3">
    <citation type="submission" date="2021-06" db="EMBL/GenBank/DDBJ databases">
        <title>Genomic Description and Analysis of Intracellular Bacteria, Candidatus Berkiella cookevillensis and Candidatus Berkiella aquae.</title>
        <authorList>
            <person name="Kidane D.T."/>
            <person name="Mehari Y.T."/>
            <person name="Rice F.C."/>
            <person name="Arivett B.A."/>
            <person name="Farone A.L."/>
            <person name="Berk S.G."/>
            <person name="Farone M.B."/>
        </authorList>
    </citation>
    <scope>NUCLEOTIDE SEQUENCE</scope>
    <source>
        <strain evidence="3">HT99</strain>
    </source>
</reference>
<comment type="caution">
    <text evidence="2">The sequence shown here is derived from an EMBL/GenBank/DDBJ whole genome shotgun (WGS) entry which is preliminary data.</text>
</comment>
<dbReference type="SUPFAM" id="SSF55729">
    <property type="entry name" value="Acyl-CoA N-acyltransferases (Nat)"/>
    <property type="match status" value="1"/>
</dbReference>
<dbReference type="Proteomes" id="UP000051497">
    <property type="component" value="Unassembled WGS sequence"/>
</dbReference>
<dbReference type="InterPro" id="IPR000182">
    <property type="entry name" value="GNAT_dom"/>
</dbReference>
<dbReference type="PROSITE" id="PS51186">
    <property type="entry name" value="GNAT"/>
    <property type="match status" value="1"/>
</dbReference>
<dbReference type="EMBL" id="LKAJ02000003">
    <property type="protein sequence ID" value="MCS5712910.1"/>
    <property type="molecule type" value="Genomic_DNA"/>
</dbReference>
<dbReference type="GO" id="GO:0016747">
    <property type="term" value="F:acyltransferase activity, transferring groups other than amino-acyl groups"/>
    <property type="evidence" value="ECO:0007669"/>
    <property type="project" value="InterPro"/>
</dbReference>
<protein>
    <submittedName>
        <fullName evidence="2 3">Acetyltransferase</fullName>
    </submittedName>
</protein>
<evidence type="ECO:0000259" key="1">
    <source>
        <dbReference type="PROSITE" id="PS51186"/>
    </source>
</evidence>
<dbReference type="PANTHER" id="PTHR43259:SF1">
    <property type="entry name" value="N-ACETYLTRANSFERASE DOMAIN-CONTAINING PROTEIN"/>
    <property type="match status" value="1"/>
</dbReference>
<evidence type="ECO:0000313" key="2">
    <source>
        <dbReference type="EMBL" id="KRG19194.1"/>
    </source>
</evidence>
<dbReference type="OrthoDB" id="9787920at2"/>
<gene>
    <name evidence="3" type="ORF">HT99x_015840</name>
    <name evidence="2" type="ORF">HT99x_02853</name>
</gene>
<dbReference type="STRING" id="295108.HT99x_02853"/>
<reference evidence="3" key="2">
    <citation type="journal article" date="2016" name="Genome Announc.">
        <title>Draft Genome Sequences of Two Novel Amoeba-Resistant Intranuclear Bacteria, 'Candidatus Berkiella cookevillensis' and 'Candidatus Berkiella aquae'.</title>
        <authorList>
            <person name="Mehari Y.T."/>
            <person name="Arivett B.A."/>
            <person name="Farone A.L."/>
            <person name="Gunderson J.H."/>
            <person name="Farone M.B."/>
        </authorList>
    </citation>
    <scope>NUCLEOTIDE SEQUENCE</scope>
    <source>
        <strain evidence="3">HT99</strain>
    </source>
</reference>
<dbReference type="AlphaFoldDB" id="A0A0Q9YPJ2"/>
<evidence type="ECO:0000313" key="3">
    <source>
        <dbReference type="EMBL" id="MCS5712910.1"/>
    </source>
</evidence>
<sequence length="137" mass="15883">MDIVYTIDQAPKPEDDKVLREGIVNFNREVIKEKATHFNVYAKENNQIVGGALVWEHSDALYIDVLWLNESYRKRGIGTKIISMIDRVALDKGIPKIFVDTYAFQAQEFYQKHGFNEIGIIPGYLLGYDRIFLRKDV</sequence>
<proteinExistence type="predicted"/>
<organism evidence="2">
    <name type="scientific">Candidatus Berkiella aquae</name>
    <dbReference type="NCBI Taxonomy" id="295108"/>
    <lineage>
        <taxon>Bacteria</taxon>
        <taxon>Pseudomonadati</taxon>
        <taxon>Pseudomonadota</taxon>
        <taxon>Gammaproteobacteria</taxon>
        <taxon>Candidatus Berkiellales</taxon>
        <taxon>Candidatus Berkiellaceae</taxon>
        <taxon>Candidatus Berkiella</taxon>
    </lineage>
</organism>
<evidence type="ECO:0000313" key="4">
    <source>
        <dbReference type="Proteomes" id="UP000051497"/>
    </source>
</evidence>
<dbReference type="PANTHER" id="PTHR43259">
    <property type="entry name" value="SPT10P"/>
    <property type="match status" value="1"/>
</dbReference>
<name>A0A0Q9YPJ2_9GAMM</name>
<feature type="domain" description="N-acetyltransferase" evidence="1">
    <location>
        <begin position="1"/>
        <end position="137"/>
    </location>
</feature>
<dbReference type="Pfam" id="PF00583">
    <property type="entry name" value="Acetyltransf_1"/>
    <property type="match status" value="1"/>
</dbReference>
<dbReference type="InterPro" id="IPR016181">
    <property type="entry name" value="Acyl_CoA_acyltransferase"/>
</dbReference>
<dbReference type="EMBL" id="LKAJ01000017">
    <property type="protein sequence ID" value="KRG19194.1"/>
    <property type="molecule type" value="Genomic_DNA"/>
</dbReference>
<dbReference type="RefSeq" id="WP_075067448.1">
    <property type="nucleotide sequence ID" value="NZ_LKAJ02000003.1"/>
</dbReference>